<sequence length="286" mass="32039">MGYGGGYTAVTDFLREVRPPRQTGFERPFETPPGRQAQMDFAEFTVEFSDGEEGQRSFRGKDRPTNGAIRKVWLFSMVLGHSRWLWGRFVASQNLQSVLRCHIGAFEAMDGVPEEILYDRMKTAVIGEDDGVITYNAALVTLLNHYGASRAPAAPIARKGKIERPFRYVRQDFFLARTFRNLDDLNAQFDAWRTEVANPRVHATTRRIVDGAFAEERPSLKPLPAIAYNAVLTVERRASQGRHGLGRREFLLGAGHRTSAHAGDPAPCHGNQDLRGRQADRRPSGA</sequence>
<dbReference type="Gene3D" id="3.30.420.10">
    <property type="entry name" value="Ribonuclease H-like superfamily/Ribonuclease H"/>
    <property type="match status" value="1"/>
</dbReference>
<dbReference type="AlphaFoldDB" id="A0A2T5JTL1"/>
<dbReference type="GO" id="GO:0015074">
    <property type="term" value="P:DNA integration"/>
    <property type="evidence" value="ECO:0007669"/>
    <property type="project" value="InterPro"/>
</dbReference>
<gene>
    <name evidence="3" type="ORF">C8J28_1228</name>
</gene>
<dbReference type="RefSeq" id="WP_108222295.1">
    <property type="nucleotide sequence ID" value="NZ_QAOT01000022.1"/>
</dbReference>
<dbReference type="EMBL" id="QAOT01000022">
    <property type="protein sequence ID" value="PTR13378.1"/>
    <property type="molecule type" value="Genomic_DNA"/>
</dbReference>
<dbReference type="Pfam" id="PF00665">
    <property type="entry name" value="rve"/>
    <property type="match status" value="1"/>
</dbReference>
<evidence type="ECO:0000256" key="1">
    <source>
        <dbReference type="SAM" id="MobiDB-lite"/>
    </source>
</evidence>
<dbReference type="NCBIfam" id="NF033546">
    <property type="entry name" value="transpos_IS21"/>
    <property type="match status" value="1"/>
</dbReference>
<proteinExistence type="predicted"/>
<evidence type="ECO:0000313" key="4">
    <source>
        <dbReference type="Proteomes" id="UP000244060"/>
    </source>
</evidence>
<name>A0A2T5JTL1_9RHOB</name>
<evidence type="ECO:0000259" key="2">
    <source>
        <dbReference type="PROSITE" id="PS50994"/>
    </source>
</evidence>
<protein>
    <submittedName>
        <fullName evidence="3">Integrase-like protein</fullName>
    </submittedName>
</protein>
<reference evidence="3 4" key="1">
    <citation type="submission" date="2018-04" db="EMBL/GenBank/DDBJ databases">
        <title>Genomic Encyclopedia of Type Strains, Phase III (KMG-III): the genomes of soil and plant-associated and newly described type strains.</title>
        <authorList>
            <person name="Whitman W."/>
        </authorList>
    </citation>
    <scope>NUCLEOTIDE SEQUENCE [LARGE SCALE GENOMIC DNA]</scope>
    <source>
        <strain evidence="3 4">KA25</strain>
    </source>
</reference>
<dbReference type="Proteomes" id="UP000244060">
    <property type="component" value="Unassembled WGS sequence"/>
</dbReference>
<dbReference type="SUPFAM" id="SSF53098">
    <property type="entry name" value="Ribonuclease H-like"/>
    <property type="match status" value="1"/>
</dbReference>
<dbReference type="GO" id="GO:0003676">
    <property type="term" value="F:nucleic acid binding"/>
    <property type="evidence" value="ECO:0007669"/>
    <property type="project" value="InterPro"/>
</dbReference>
<feature type="compositionally biased region" description="Basic and acidic residues" evidence="1">
    <location>
        <begin position="272"/>
        <end position="286"/>
    </location>
</feature>
<organism evidence="3 4">
    <name type="scientific">Cereibacter azotoformans</name>
    <dbReference type="NCBI Taxonomy" id="43057"/>
    <lineage>
        <taxon>Bacteria</taxon>
        <taxon>Pseudomonadati</taxon>
        <taxon>Pseudomonadota</taxon>
        <taxon>Alphaproteobacteria</taxon>
        <taxon>Rhodobacterales</taxon>
        <taxon>Paracoccaceae</taxon>
        <taxon>Cereibacter</taxon>
    </lineage>
</organism>
<feature type="domain" description="Integrase catalytic" evidence="2">
    <location>
        <begin position="29"/>
        <end position="217"/>
    </location>
</feature>
<dbReference type="PANTHER" id="PTHR35004:SF6">
    <property type="entry name" value="TRANSPOSASE"/>
    <property type="match status" value="1"/>
</dbReference>
<dbReference type="PANTHER" id="PTHR35004">
    <property type="entry name" value="TRANSPOSASE RV3428C-RELATED"/>
    <property type="match status" value="1"/>
</dbReference>
<dbReference type="InterPro" id="IPR036397">
    <property type="entry name" value="RNaseH_sf"/>
</dbReference>
<keyword evidence="4" id="KW-1185">Reference proteome</keyword>
<dbReference type="InterPro" id="IPR012337">
    <property type="entry name" value="RNaseH-like_sf"/>
</dbReference>
<comment type="caution">
    <text evidence="3">The sequence shown here is derived from an EMBL/GenBank/DDBJ whole genome shotgun (WGS) entry which is preliminary data.</text>
</comment>
<feature type="region of interest" description="Disordered" evidence="1">
    <location>
        <begin position="257"/>
        <end position="286"/>
    </location>
</feature>
<dbReference type="InterPro" id="IPR001584">
    <property type="entry name" value="Integrase_cat-core"/>
</dbReference>
<dbReference type="PROSITE" id="PS50994">
    <property type="entry name" value="INTEGRASE"/>
    <property type="match status" value="1"/>
</dbReference>
<accession>A0A2T5JTL1</accession>
<evidence type="ECO:0000313" key="3">
    <source>
        <dbReference type="EMBL" id="PTR13378.1"/>
    </source>
</evidence>